<dbReference type="EMBL" id="CT573073">
    <property type="protein sequence ID" value="CAJ71489.1"/>
    <property type="molecule type" value="Genomic_DNA"/>
</dbReference>
<gene>
    <name evidence="3" type="ORF">KsCSTR_46500</name>
    <name evidence="2" type="ORF">kustc0744</name>
</gene>
<feature type="transmembrane region" description="Helical" evidence="1">
    <location>
        <begin position="27"/>
        <end position="46"/>
    </location>
</feature>
<organism evidence="2">
    <name type="scientific">Kuenenia stuttgartiensis</name>
    <dbReference type="NCBI Taxonomy" id="174633"/>
    <lineage>
        <taxon>Bacteria</taxon>
        <taxon>Pseudomonadati</taxon>
        <taxon>Planctomycetota</taxon>
        <taxon>Candidatus Brocadiia</taxon>
        <taxon>Candidatus Brocadiales</taxon>
        <taxon>Candidatus Brocadiaceae</taxon>
        <taxon>Candidatus Kuenenia</taxon>
    </lineage>
</organism>
<evidence type="ECO:0000313" key="2">
    <source>
        <dbReference type="EMBL" id="CAJ71489.1"/>
    </source>
</evidence>
<accession>Q1PW78</accession>
<evidence type="ECO:0000313" key="4">
    <source>
        <dbReference type="Proteomes" id="UP000501926"/>
    </source>
</evidence>
<name>Q1PW78_KUEST</name>
<dbReference type="EMBL" id="CP049055">
    <property type="protein sequence ID" value="QII14028.1"/>
    <property type="molecule type" value="Genomic_DNA"/>
</dbReference>
<dbReference type="AlphaFoldDB" id="Q1PW78"/>
<keyword evidence="1" id="KW-0812">Transmembrane</keyword>
<protein>
    <submittedName>
        <fullName evidence="2">Uncharacterized protein</fullName>
    </submittedName>
</protein>
<proteinExistence type="predicted"/>
<reference evidence="2" key="1">
    <citation type="journal article" date="2006" name="Nature">
        <title>Deciphering the evolution and metabolism of an anammox bacterium from a community genome.</title>
        <authorList>
            <person name="Strous M."/>
            <person name="Pelletier E."/>
            <person name="Mangenot S."/>
            <person name="Rattei T."/>
            <person name="Lehner A."/>
            <person name="Taylor M.W."/>
            <person name="Horn M."/>
            <person name="Daims H."/>
            <person name="Bartol-Mavel D."/>
            <person name="Wincker P."/>
            <person name="Barbe V."/>
            <person name="Fonknechten N."/>
            <person name="Vallenet D."/>
            <person name="Segurens B."/>
            <person name="Schenowitz-Truong C."/>
            <person name="Medigue C."/>
            <person name="Collingro A."/>
            <person name="Snel B."/>
            <person name="Dutilh B.E."/>
            <person name="OpDenCamp H.J.M."/>
            <person name="vanDerDrift C."/>
            <person name="Cirpus I."/>
            <person name="vanDePas-Schoonen K.T."/>
            <person name="Harhangi H.R."/>
            <person name="vanNiftrik L."/>
            <person name="Schmid M."/>
            <person name="Keltjens J."/>
            <person name="vanDeVossenberg J."/>
            <person name="Kartal B."/>
            <person name="Meier H."/>
            <person name="Frishman D."/>
            <person name="Huynen M.A."/>
            <person name="Mewes H."/>
            <person name="Weissenbach J."/>
            <person name="Jetten M.S.M."/>
            <person name="Wagner M."/>
            <person name="LePaslier D."/>
        </authorList>
    </citation>
    <scope>NUCLEOTIDE SEQUENCE</scope>
</reference>
<evidence type="ECO:0000256" key="1">
    <source>
        <dbReference type="SAM" id="Phobius"/>
    </source>
</evidence>
<keyword evidence="1" id="KW-0472">Membrane</keyword>
<reference evidence="3 4" key="3">
    <citation type="submission" date="2020-02" db="EMBL/GenBank/DDBJ databases">
        <title>Newly sequenced genome of strain CSTR1 showed variability in Candidatus Kuenenia stuttgartiensis genomes.</title>
        <authorList>
            <person name="Ding C."/>
            <person name="Adrian L."/>
        </authorList>
    </citation>
    <scope>NUCLEOTIDE SEQUENCE [LARGE SCALE GENOMIC DNA]</scope>
    <source>
        <strain evidence="3 4">CSTR1</strain>
    </source>
</reference>
<evidence type="ECO:0000313" key="3">
    <source>
        <dbReference type="EMBL" id="QII14028.1"/>
    </source>
</evidence>
<keyword evidence="1" id="KW-1133">Transmembrane helix</keyword>
<sequence length="61" mass="7523">MDFVFWNLSRISYLAFRILPLGWVNYYVFWNFMFSGLVIVLVYVFYDRDSPCQRQEDLRIV</sequence>
<dbReference type="Proteomes" id="UP000501926">
    <property type="component" value="Chromosome"/>
</dbReference>
<reference evidence="2" key="2">
    <citation type="submission" date="2006-01" db="EMBL/GenBank/DDBJ databases">
        <authorList>
            <person name="Genoscope"/>
        </authorList>
    </citation>
    <scope>NUCLEOTIDE SEQUENCE</scope>
</reference>